<keyword evidence="2" id="KW-1185">Reference proteome</keyword>
<evidence type="ECO:0008006" key="3">
    <source>
        <dbReference type="Google" id="ProtNLM"/>
    </source>
</evidence>
<accession>A0A433D2N0</accession>
<proteinExistence type="predicted"/>
<evidence type="ECO:0000313" key="1">
    <source>
        <dbReference type="EMBL" id="RUP45100.1"/>
    </source>
</evidence>
<gene>
    <name evidence="1" type="ORF">BC936DRAFT_148613</name>
</gene>
<name>A0A433D2N0_9FUNG</name>
<evidence type="ECO:0000313" key="2">
    <source>
        <dbReference type="Proteomes" id="UP000268093"/>
    </source>
</evidence>
<organism evidence="1 2">
    <name type="scientific">Jimgerdemannia flammicorona</name>
    <dbReference type="NCBI Taxonomy" id="994334"/>
    <lineage>
        <taxon>Eukaryota</taxon>
        <taxon>Fungi</taxon>
        <taxon>Fungi incertae sedis</taxon>
        <taxon>Mucoromycota</taxon>
        <taxon>Mucoromycotina</taxon>
        <taxon>Endogonomycetes</taxon>
        <taxon>Endogonales</taxon>
        <taxon>Endogonaceae</taxon>
        <taxon>Jimgerdemannia</taxon>
    </lineage>
</organism>
<comment type="caution">
    <text evidence="1">The sequence shown here is derived from an EMBL/GenBank/DDBJ whole genome shotgun (WGS) entry which is preliminary data.</text>
</comment>
<reference evidence="1 2" key="1">
    <citation type="journal article" date="2018" name="New Phytol.">
        <title>Phylogenomics of Endogonaceae and evolution of mycorrhizas within Mucoromycota.</title>
        <authorList>
            <person name="Chang Y."/>
            <person name="Desiro A."/>
            <person name="Na H."/>
            <person name="Sandor L."/>
            <person name="Lipzen A."/>
            <person name="Clum A."/>
            <person name="Barry K."/>
            <person name="Grigoriev I.V."/>
            <person name="Martin F.M."/>
            <person name="Stajich J.E."/>
            <person name="Smith M.E."/>
            <person name="Bonito G."/>
            <person name="Spatafora J.W."/>
        </authorList>
    </citation>
    <scope>NUCLEOTIDE SEQUENCE [LARGE SCALE GENOMIC DNA]</scope>
    <source>
        <strain evidence="1 2">GMNB39</strain>
    </source>
</reference>
<dbReference type="EMBL" id="RBNI01007819">
    <property type="protein sequence ID" value="RUP45100.1"/>
    <property type="molecule type" value="Genomic_DNA"/>
</dbReference>
<dbReference type="OrthoDB" id="2343366at2759"/>
<protein>
    <recommendedName>
        <fullName evidence="3">VWFA domain-containing protein</fullName>
    </recommendedName>
</protein>
<dbReference type="Proteomes" id="UP000268093">
    <property type="component" value="Unassembled WGS sequence"/>
</dbReference>
<dbReference type="SUPFAM" id="SSF53300">
    <property type="entry name" value="vWA-like"/>
    <property type="match status" value="1"/>
</dbReference>
<dbReference type="InterPro" id="IPR036465">
    <property type="entry name" value="vWFA_dom_sf"/>
</dbReference>
<sequence length="395" mass="43978">MDSIIYKSSNGSFCETKCPYCEYYCTLPYGHPQMEHETSHGNMIQTVFSAVDDEFEYNGFTFNTGDRGSCFLCNMFCKDLGRHKHIDYCQSVDHTKCTGEGIQHISEKINPDPDLPKDFLKHGLYWKRTGFKDPYNKEDQDLFSKCDALCCGDEHQIKATQAASSTGGSNTITPAKSYCELPLFHAPLPGGSVPPNGGVGYVSVDGHYFKCQNPAMVGSDFHIIFVIDRSGSMTTTDCKPLPNTPVERQLRSTHNNRLGAVYDAVYRFVETRQSTLRSRAVGGAASASPSNSNDTVSMVLFDDKVVTAFANKTLVGFSGMVSEMQKHLPRGGTSFGVGIKQATDICVQHHDPKRYDMALTEFSSSVPAYESTEFMSLHSLQSTRDYIPVRWRMHR</sequence>
<dbReference type="Gene3D" id="3.40.50.410">
    <property type="entry name" value="von Willebrand factor, type A domain"/>
    <property type="match status" value="1"/>
</dbReference>
<dbReference type="AlphaFoldDB" id="A0A433D2N0"/>